<dbReference type="EMBL" id="CP163445">
    <property type="protein sequence ID" value="XDQ82942.1"/>
    <property type="molecule type" value="Genomic_DNA"/>
</dbReference>
<reference evidence="3" key="1">
    <citation type="submission" date="2024-07" db="EMBL/GenBank/DDBJ databases">
        <authorList>
            <person name="Yu S.T."/>
        </authorList>
    </citation>
    <scope>NUCLEOTIDE SEQUENCE</scope>
    <source>
        <strain evidence="3">Y1</strain>
    </source>
</reference>
<dbReference type="RefSeq" id="WP_369185170.1">
    <property type="nucleotide sequence ID" value="NZ_CP163445.1"/>
</dbReference>
<keyword evidence="2" id="KW-0472">Membrane</keyword>
<accession>A0AB39TUT8</accession>
<name>A0AB39TUT8_9ACTN</name>
<evidence type="ECO:0008006" key="4">
    <source>
        <dbReference type="Google" id="ProtNLM"/>
    </source>
</evidence>
<keyword evidence="2" id="KW-0812">Transmembrane</keyword>
<gene>
    <name evidence="3" type="ORF">AB2U05_32805</name>
</gene>
<protein>
    <recommendedName>
        <fullName evidence="4">Secreted protein</fullName>
    </recommendedName>
</protein>
<keyword evidence="2" id="KW-1133">Transmembrane helix</keyword>
<organism evidence="3">
    <name type="scientific">Streptomyces sp. Y1</name>
    <dbReference type="NCBI Taxonomy" id="3238634"/>
    <lineage>
        <taxon>Bacteria</taxon>
        <taxon>Bacillati</taxon>
        <taxon>Actinomycetota</taxon>
        <taxon>Actinomycetes</taxon>
        <taxon>Kitasatosporales</taxon>
        <taxon>Streptomycetaceae</taxon>
        <taxon>Streptomyces</taxon>
    </lineage>
</organism>
<sequence length="204" mass="23202">MSTGELVAIIVPIAVVVVLVAAVLWFVNRRRRLRERFGPEYERTVDRSDSRLAAERELRERELRHRELDIRPLTVEARQRYGRDWTHVQQEFVDRPGEAVQDADRLVTTLMRDRGYPTEDYEQRLRDLSVAHGRTLEHYRAAHAVNSRADRGEATTEELRGAMVHYHALFDELLDGGPGGTGGPGEPGEPGRGGTERGGTERPR</sequence>
<feature type="transmembrane region" description="Helical" evidence="2">
    <location>
        <begin position="6"/>
        <end position="27"/>
    </location>
</feature>
<dbReference type="AlphaFoldDB" id="A0AB39TUT8"/>
<evidence type="ECO:0000256" key="1">
    <source>
        <dbReference type="SAM" id="MobiDB-lite"/>
    </source>
</evidence>
<evidence type="ECO:0000256" key="2">
    <source>
        <dbReference type="SAM" id="Phobius"/>
    </source>
</evidence>
<feature type="compositionally biased region" description="Basic and acidic residues" evidence="1">
    <location>
        <begin position="194"/>
        <end position="204"/>
    </location>
</feature>
<feature type="region of interest" description="Disordered" evidence="1">
    <location>
        <begin position="172"/>
        <end position="204"/>
    </location>
</feature>
<feature type="compositionally biased region" description="Gly residues" evidence="1">
    <location>
        <begin position="176"/>
        <end position="193"/>
    </location>
</feature>
<proteinExistence type="predicted"/>
<evidence type="ECO:0000313" key="3">
    <source>
        <dbReference type="EMBL" id="XDQ82942.1"/>
    </source>
</evidence>